<comment type="cofactor">
    <cofactor evidence="11">
        <name>Zn(2+)</name>
        <dbReference type="ChEBI" id="CHEBI:29105"/>
    </cofactor>
    <text evidence="11">Binds 1 zinc ion per subunit.</text>
</comment>
<accession>A0A173LK91</accession>
<dbReference type="EMBL" id="CP015961">
    <property type="protein sequence ID" value="ANI92044.1"/>
    <property type="molecule type" value="Genomic_DNA"/>
</dbReference>
<evidence type="ECO:0000256" key="10">
    <source>
        <dbReference type="ARBA" id="ARBA00023163"/>
    </source>
</evidence>
<comment type="subcellular location">
    <subcellularLocation>
        <location evidence="1">Cytoplasm</location>
    </subcellularLocation>
</comment>
<dbReference type="GO" id="GO:0005829">
    <property type="term" value="C:cytosol"/>
    <property type="evidence" value="ECO:0007669"/>
    <property type="project" value="TreeGrafter"/>
</dbReference>
<keyword evidence="5" id="KW-0678">Repressor</keyword>
<name>A0A173LK91_9ACTN</name>
<dbReference type="InterPro" id="IPR043135">
    <property type="entry name" value="Fur_C"/>
</dbReference>
<dbReference type="InterPro" id="IPR002481">
    <property type="entry name" value="FUR"/>
</dbReference>
<keyword evidence="10" id="KW-0804">Transcription</keyword>
<dbReference type="PANTHER" id="PTHR33202:SF2">
    <property type="entry name" value="FERRIC UPTAKE REGULATION PROTEIN"/>
    <property type="match status" value="1"/>
</dbReference>
<dbReference type="CDD" id="cd07153">
    <property type="entry name" value="Fur_like"/>
    <property type="match status" value="1"/>
</dbReference>
<dbReference type="InterPro" id="IPR036390">
    <property type="entry name" value="WH_DNA-bd_sf"/>
</dbReference>
<feature type="binding site" evidence="12">
    <location>
        <position position="128"/>
    </location>
    <ligand>
        <name>Fe cation</name>
        <dbReference type="ChEBI" id="CHEBI:24875"/>
    </ligand>
</feature>
<dbReference type="GO" id="GO:0045892">
    <property type="term" value="P:negative regulation of DNA-templated transcription"/>
    <property type="evidence" value="ECO:0007669"/>
    <property type="project" value="TreeGrafter"/>
</dbReference>
<feature type="binding site" evidence="12">
    <location>
        <position position="111"/>
    </location>
    <ligand>
        <name>Fe cation</name>
        <dbReference type="ChEBI" id="CHEBI:24875"/>
    </ligand>
</feature>
<comment type="cofactor">
    <cofactor evidence="12">
        <name>Mn(2+)</name>
        <dbReference type="ChEBI" id="CHEBI:29035"/>
    </cofactor>
    <cofactor evidence="12">
        <name>Fe(2+)</name>
        <dbReference type="ChEBI" id="CHEBI:29033"/>
    </cofactor>
    <text evidence="12">Binds 1 Mn(2+) or Fe(2+) ion per subunit.</text>
</comment>
<evidence type="ECO:0000256" key="9">
    <source>
        <dbReference type="ARBA" id="ARBA00023125"/>
    </source>
</evidence>
<evidence type="ECO:0000256" key="4">
    <source>
        <dbReference type="ARBA" id="ARBA00022490"/>
    </source>
</evidence>
<reference evidence="13 14" key="1">
    <citation type="submission" date="2016-06" db="EMBL/GenBank/DDBJ databases">
        <title>Complete genome sequence of a saline-alkali tolerant type strain Dietzia timorensis ID05-A0528T.</title>
        <authorList>
            <person name="Wu X."/>
        </authorList>
    </citation>
    <scope>NUCLEOTIDE SEQUENCE [LARGE SCALE GENOMIC DNA]</scope>
    <source>
        <strain evidence="13 14">ID05-A0528</strain>
    </source>
</reference>
<evidence type="ECO:0000313" key="13">
    <source>
        <dbReference type="EMBL" id="ANI92044.1"/>
    </source>
</evidence>
<keyword evidence="7 11" id="KW-0862">Zinc</keyword>
<feature type="binding site" evidence="12">
    <location>
        <position position="90"/>
    </location>
    <ligand>
        <name>Fe cation</name>
        <dbReference type="ChEBI" id="CHEBI:24875"/>
    </ligand>
</feature>
<dbReference type="PANTHER" id="PTHR33202">
    <property type="entry name" value="ZINC UPTAKE REGULATION PROTEIN"/>
    <property type="match status" value="1"/>
</dbReference>
<evidence type="ECO:0000256" key="5">
    <source>
        <dbReference type="ARBA" id="ARBA00022491"/>
    </source>
</evidence>
<dbReference type="FunFam" id="1.10.10.10:FF:000459">
    <property type="entry name" value="Ferric uptake regulation protein"/>
    <property type="match status" value="1"/>
</dbReference>
<dbReference type="GO" id="GO:1900376">
    <property type="term" value="P:regulation of secondary metabolite biosynthetic process"/>
    <property type="evidence" value="ECO:0007669"/>
    <property type="project" value="TreeGrafter"/>
</dbReference>
<evidence type="ECO:0000256" key="12">
    <source>
        <dbReference type="PIRSR" id="PIRSR602481-2"/>
    </source>
</evidence>
<dbReference type="GO" id="GO:0008270">
    <property type="term" value="F:zinc ion binding"/>
    <property type="evidence" value="ECO:0007669"/>
    <property type="project" value="TreeGrafter"/>
</dbReference>
<comment type="subunit">
    <text evidence="3">Homodimer.</text>
</comment>
<feature type="binding site" evidence="11">
    <location>
        <position position="136"/>
    </location>
    <ligand>
        <name>Zn(2+)</name>
        <dbReference type="ChEBI" id="CHEBI:29105"/>
    </ligand>
</feature>
<gene>
    <name evidence="13" type="ORF">BJL86_1259</name>
</gene>
<dbReference type="STRING" id="499555.BJL86_1259"/>
<evidence type="ECO:0000256" key="11">
    <source>
        <dbReference type="PIRSR" id="PIRSR602481-1"/>
    </source>
</evidence>
<keyword evidence="6 11" id="KW-0479">Metal-binding</keyword>
<dbReference type="Pfam" id="PF01475">
    <property type="entry name" value="FUR"/>
    <property type="match status" value="1"/>
</dbReference>
<dbReference type="Gene3D" id="3.30.1490.190">
    <property type="match status" value="1"/>
</dbReference>
<organism evidence="13 14">
    <name type="scientific">Dietzia timorensis</name>
    <dbReference type="NCBI Taxonomy" id="499555"/>
    <lineage>
        <taxon>Bacteria</taxon>
        <taxon>Bacillati</taxon>
        <taxon>Actinomycetota</taxon>
        <taxon>Actinomycetes</taxon>
        <taxon>Mycobacteriales</taxon>
        <taxon>Dietziaceae</taxon>
        <taxon>Dietzia</taxon>
    </lineage>
</organism>
<dbReference type="AlphaFoldDB" id="A0A173LK91"/>
<sequence length="144" mass="15912">MPRDGSSDPADAPKVGVRSTRQREAIVDLLGEQDVFISAQDVHSRLRDLGQRIGLTTVYRTLQSLVDVGAVDTLRNDGGEQLFRRCSDHHHHHLVCRRCGKTVEIQADTVEHWTRSVAAANGFSDVQHTIELVGLCAECAAETR</sequence>
<protein>
    <submittedName>
        <fullName evidence="13">Zinc uptake regulation protein</fullName>
    </submittedName>
</protein>
<evidence type="ECO:0000256" key="3">
    <source>
        <dbReference type="ARBA" id="ARBA00011738"/>
    </source>
</evidence>
<dbReference type="SUPFAM" id="SSF46785">
    <property type="entry name" value="Winged helix' DNA-binding domain"/>
    <property type="match status" value="1"/>
</dbReference>
<feature type="binding site" evidence="11">
    <location>
        <position position="96"/>
    </location>
    <ligand>
        <name>Zn(2+)</name>
        <dbReference type="ChEBI" id="CHEBI:29105"/>
    </ligand>
</feature>
<keyword evidence="12" id="KW-0408">Iron</keyword>
<comment type="similarity">
    <text evidence="2">Belongs to the Fur family.</text>
</comment>
<evidence type="ECO:0000256" key="7">
    <source>
        <dbReference type="ARBA" id="ARBA00022833"/>
    </source>
</evidence>
<dbReference type="GO" id="GO:0000976">
    <property type="term" value="F:transcription cis-regulatory region binding"/>
    <property type="evidence" value="ECO:0007669"/>
    <property type="project" value="TreeGrafter"/>
</dbReference>
<dbReference type="OrthoDB" id="8659436at2"/>
<keyword evidence="14" id="KW-1185">Reference proteome</keyword>
<dbReference type="Proteomes" id="UP000186104">
    <property type="component" value="Chromosome"/>
</dbReference>
<feature type="binding site" evidence="11">
    <location>
        <position position="99"/>
    </location>
    <ligand>
        <name>Zn(2+)</name>
        <dbReference type="ChEBI" id="CHEBI:29105"/>
    </ligand>
</feature>
<dbReference type="GO" id="GO:0003700">
    <property type="term" value="F:DNA-binding transcription factor activity"/>
    <property type="evidence" value="ECO:0007669"/>
    <property type="project" value="InterPro"/>
</dbReference>
<proteinExistence type="inferred from homology"/>
<evidence type="ECO:0000256" key="1">
    <source>
        <dbReference type="ARBA" id="ARBA00004496"/>
    </source>
</evidence>
<dbReference type="RefSeq" id="WP_067471926.1">
    <property type="nucleotide sequence ID" value="NZ_CP015961.1"/>
</dbReference>
<evidence type="ECO:0000256" key="8">
    <source>
        <dbReference type="ARBA" id="ARBA00023015"/>
    </source>
</evidence>
<dbReference type="Gene3D" id="1.10.10.10">
    <property type="entry name" value="Winged helix-like DNA-binding domain superfamily/Winged helix DNA-binding domain"/>
    <property type="match status" value="1"/>
</dbReference>
<evidence type="ECO:0000313" key="14">
    <source>
        <dbReference type="Proteomes" id="UP000186104"/>
    </source>
</evidence>
<evidence type="ECO:0000256" key="2">
    <source>
        <dbReference type="ARBA" id="ARBA00007957"/>
    </source>
</evidence>
<keyword evidence="8" id="KW-0805">Transcription regulation</keyword>
<dbReference type="InterPro" id="IPR036388">
    <property type="entry name" value="WH-like_DNA-bd_sf"/>
</dbReference>
<dbReference type="KEGG" id="dtm:BJL86_1259"/>
<keyword evidence="4" id="KW-0963">Cytoplasm</keyword>
<feature type="binding site" evidence="11">
    <location>
        <position position="139"/>
    </location>
    <ligand>
        <name>Zn(2+)</name>
        <dbReference type="ChEBI" id="CHEBI:29105"/>
    </ligand>
</feature>
<keyword evidence="9" id="KW-0238">DNA-binding</keyword>
<evidence type="ECO:0000256" key="6">
    <source>
        <dbReference type="ARBA" id="ARBA00022723"/>
    </source>
</evidence>